<feature type="domain" description="SRP54-type proteins GTP-binding" evidence="16">
    <location>
        <begin position="183"/>
        <end position="373"/>
    </location>
</feature>
<dbReference type="AlphaFoldDB" id="A0A1C0YAU4"/>
<dbReference type="GO" id="GO:0005047">
    <property type="term" value="F:signal recognition particle binding"/>
    <property type="evidence" value="ECO:0007669"/>
    <property type="project" value="TreeGrafter"/>
</dbReference>
<keyword evidence="17" id="KW-0969">Cilium</keyword>
<dbReference type="GO" id="GO:0005886">
    <property type="term" value="C:plasma membrane"/>
    <property type="evidence" value="ECO:0007669"/>
    <property type="project" value="UniProtKB-SubCell"/>
</dbReference>
<dbReference type="EMBL" id="MATO01000080">
    <property type="protein sequence ID" value="OCS84253.1"/>
    <property type="molecule type" value="Genomic_DNA"/>
</dbReference>
<dbReference type="Gene3D" id="3.40.50.300">
    <property type="entry name" value="P-loop containing nucleotide triphosphate hydrolases"/>
    <property type="match status" value="1"/>
</dbReference>
<feature type="domain" description="AAA+ ATPase" evidence="15">
    <location>
        <begin position="182"/>
        <end position="328"/>
    </location>
</feature>
<accession>A0A1C0YAU4</accession>
<keyword evidence="10" id="KW-0472">Membrane</keyword>
<dbReference type="GO" id="GO:0044781">
    <property type="term" value="P:bacterial-type flagellum organization"/>
    <property type="evidence" value="ECO:0007669"/>
    <property type="project" value="UniProtKB-UniRule"/>
</dbReference>
<evidence type="ECO:0000256" key="7">
    <source>
        <dbReference type="ARBA" id="ARBA00022795"/>
    </source>
</evidence>
<protein>
    <recommendedName>
        <fullName evidence="3 13">Flagellar biosynthesis protein FlhF</fullName>
    </recommendedName>
</protein>
<keyword evidence="11" id="KW-1006">Bacterial flagellum protein export</keyword>
<comment type="function">
    <text evidence="12">Necessary for flagellar biosynthesis. May be involved in translocation of the flagellum.</text>
</comment>
<evidence type="ECO:0000256" key="3">
    <source>
        <dbReference type="ARBA" id="ARBA00014919"/>
    </source>
</evidence>
<evidence type="ECO:0000259" key="16">
    <source>
        <dbReference type="SMART" id="SM00962"/>
    </source>
</evidence>
<sequence length="373" mass="41880">MRMKKFTAETMPEVMKKVRAELGDDAVIINQRVVKQKKLLGLMSTKTFEVTAGIDDVELPVKQAKSKVSLPTEIVKSAKQAEEKADAQAEALRNELADVKAMLQGLTRQQQAVQYPAALTTVLAKLKKQELDEELITAIGDELFTHIEKKRVQATTESLQKEAAAILRKKLAHLPMGGFHESKKFIQLLGPTGVGKTTTIAKIAARTSLEQKKKVGFMTTDTYRIAAIEQLKTYAGLLQAPVEIIYSISDYEQATKNLARQDIVFVDTAGRNYKEKRHVEEITKLLNFHEQMETYVVLSSTMKQQDLCDVIDQFANIPYEKFIFTKLDETNSIGTIINLMVKYNKGLSYYASGQEVPEDIEEASLDRLIALLF</sequence>
<dbReference type="InterPro" id="IPR027417">
    <property type="entry name" value="P-loop_NTPase"/>
</dbReference>
<evidence type="ECO:0000256" key="12">
    <source>
        <dbReference type="ARBA" id="ARBA00025337"/>
    </source>
</evidence>
<proteinExistence type="inferred from homology"/>
<dbReference type="SUPFAM" id="SSF52540">
    <property type="entry name" value="P-loop containing nucleoside triphosphate hydrolases"/>
    <property type="match status" value="1"/>
</dbReference>
<dbReference type="PANTHER" id="PTHR43134:SF3">
    <property type="entry name" value="FLAGELLAR BIOSYNTHESIS PROTEIN FLHF"/>
    <property type="match status" value="1"/>
</dbReference>
<evidence type="ECO:0000256" key="4">
    <source>
        <dbReference type="ARBA" id="ARBA00022448"/>
    </source>
</evidence>
<keyword evidence="5" id="KW-1003">Cell membrane</keyword>
<dbReference type="Gene3D" id="1.20.120.1380">
    <property type="entry name" value="Flagellar FlhF biosynthesis protein, N domain"/>
    <property type="match status" value="1"/>
</dbReference>
<dbReference type="InterPro" id="IPR000897">
    <property type="entry name" value="SRP54_GTPase_dom"/>
</dbReference>
<evidence type="ECO:0000256" key="11">
    <source>
        <dbReference type="ARBA" id="ARBA00023225"/>
    </source>
</evidence>
<gene>
    <name evidence="17" type="ORF">A6K76_15795</name>
</gene>
<feature type="coiled-coil region" evidence="14">
    <location>
        <begin position="75"/>
        <end position="109"/>
    </location>
</feature>
<dbReference type="GO" id="GO:0005525">
    <property type="term" value="F:GTP binding"/>
    <property type="evidence" value="ECO:0007669"/>
    <property type="project" value="UniProtKB-UniRule"/>
</dbReference>
<dbReference type="FunFam" id="3.40.50.300:FF:000695">
    <property type="entry name" value="Flagellar biosynthesis regulator FlhF"/>
    <property type="match status" value="1"/>
</dbReference>
<dbReference type="SMART" id="SM00382">
    <property type="entry name" value="AAA"/>
    <property type="match status" value="1"/>
</dbReference>
<keyword evidence="14" id="KW-0175">Coiled coil</keyword>
<evidence type="ECO:0000256" key="13">
    <source>
        <dbReference type="NCBIfam" id="TIGR03499"/>
    </source>
</evidence>
<dbReference type="InterPro" id="IPR047040">
    <property type="entry name" value="FlhF__GTPase_dom"/>
</dbReference>
<dbReference type="InterPro" id="IPR020006">
    <property type="entry name" value="FlhF"/>
</dbReference>
<evidence type="ECO:0000256" key="10">
    <source>
        <dbReference type="ARBA" id="ARBA00023136"/>
    </source>
</evidence>
<comment type="subcellular location">
    <subcellularLocation>
        <location evidence="1">Cell membrane</location>
        <topology evidence="1">Peripheral membrane protein</topology>
        <orientation evidence="1">Cytoplasmic side</orientation>
    </subcellularLocation>
</comment>
<evidence type="ECO:0000256" key="9">
    <source>
        <dbReference type="ARBA" id="ARBA00023134"/>
    </source>
</evidence>
<dbReference type="GO" id="GO:0006614">
    <property type="term" value="P:SRP-dependent cotranslational protein targeting to membrane"/>
    <property type="evidence" value="ECO:0007669"/>
    <property type="project" value="UniProtKB-UniRule"/>
</dbReference>
<keyword evidence="17" id="KW-0282">Flagellum</keyword>
<evidence type="ECO:0000256" key="14">
    <source>
        <dbReference type="SAM" id="Coils"/>
    </source>
</evidence>
<keyword evidence="17" id="KW-0966">Cell projection</keyword>
<dbReference type="Pfam" id="PF00448">
    <property type="entry name" value="SRP54"/>
    <property type="match status" value="1"/>
</dbReference>
<dbReference type="SMART" id="SM00962">
    <property type="entry name" value="SRP54"/>
    <property type="match status" value="1"/>
</dbReference>
<keyword evidence="8" id="KW-0653">Protein transport</keyword>
<reference evidence="17 18" key="1">
    <citation type="submission" date="2016-07" db="EMBL/GenBank/DDBJ databases">
        <title>Caryophanon latum genome sequencing.</title>
        <authorList>
            <person name="Verma A."/>
            <person name="Pal Y."/>
            <person name="Krishnamurthi S."/>
        </authorList>
    </citation>
    <scope>NUCLEOTIDE SEQUENCE [LARGE SCALE GENOMIC DNA]</scope>
    <source>
        <strain evidence="17 18">DSM 14151</strain>
    </source>
</reference>
<dbReference type="NCBIfam" id="TIGR03499">
    <property type="entry name" value="FlhF"/>
    <property type="match status" value="1"/>
</dbReference>
<comment type="caution">
    <text evidence="17">The sequence shown here is derived from an EMBL/GenBank/DDBJ whole genome shotgun (WGS) entry which is preliminary data.</text>
</comment>
<name>A0A1C0YAU4_9BACL</name>
<evidence type="ECO:0000256" key="5">
    <source>
        <dbReference type="ARBA" id="ARBA00022475"/>
    </source>
</evidence>
<dbReference type="PANTHER" id="PTHR43134">
    <property type="entry name" value="SIGNAL RECOGNITION PARTICLE RECEPTOR SUBUNIT ALPHA"/>
    <property type="match status" value="1"/>
</dbReference>
<evidence type="ECO:0000256" key="2">
    <source>
        <dbReference type="ARBA" id="ARBA00008531"/>
    </source>
</evidence>
<keyword evidence="9" id="KW-0342">GTP-binding</keyword>
<dbReference type="Proteomes" id="UP000093482">
    <property type="component" value="Unassembled WGS sequence"/>
</dbReference>
<evidence type="ECO:0000256" key="6">
    <source>
        <dbReference type="ARBA" id="ARBA00022741"/>
    </source>
</evidence>
<dbReference type="InterPro" id="IPR003593">
    <property type="entry name" value="AAA+_ATPase"/>
</dbReference>
<evidence type="ECO:0000259" key="15">
    <source>
        <dbReference type="SMART" id="SM00382"/>
    </source>
</evidence>
<dbReference type="GO" id="GO:0003924">
    <property type="term" value="F:GTPase activity"/>
    <property type="evidence" value="ECO:0007669"/>
    <property type="project" value="UniProtKB-UniRule"/>
</dbReference>
<keyword evidence="7" id="KW-1005">Bacterial flagellum biogenesis</keyword>
<keyword evidence="6" id="KW-0547">Nucleotide-binding</keyword>
<evidence type="ECO:0000313" key="18">
    <source>
        <dbReference type="Proteomes" id="UP000093482"/>
    </source>
</evidence>
<evidence type="ECO:0000313" key="17">
    <source>
        <dbReference type="EMBL" id="OCS84253.1"/>
    </source>
</evidence>
<evidence type="ECO:0000256" key="1">
    <source>
        <dbReference type="ARBA" id="ARBA00004413"/>
    </source>
</evidence>
<keyword evidence="4" id="KW-0813">Transport</keyword>
<comment type="similarity">
    <text evidence="2">Belongs to the GTP-binding SRP family.</text>
</comment>
<dbReference type="GO" id="GO:0015031">
    <property type="term" value="P:protein transport"/>
    <property type="evidence" value="ECO:0007669"/>
    <property type="project" value="UniProtKB-KW"/>
</dbReference>
<keyword evidence="18" id="KW-1185">Reference proteome</keyword>
<dbReference type="CDD" id="cd17873">
    <property type="entry name" value="FlhF"/>
    <property type="match status" value="1"/>
</dbReference>
<evidence type="ECO:0000256" key="8">
    <source>
        <dbReference type="ARBA" id="ARBA00022927"/>
    </source>
</evidence>
<organism evidence="17 18">
    <name type="scientific">Caryophanon latum</name>
    <dbReference type="NCBI Taxonomy" id="33977"/>
    <lineage>
        <taxon>Bacteria</taxon>
        <taxon>Bacillati</taxon>
        <taxon>Bacillota</taxon>
        <taxon>Bacilli</taxon>
        <taxon>Bacillales</taxon>
        <taxon>Caryophanaceae</taxon>
        <taxon>Caryophanon</taxon>
    </lineage>
</organism>